<sequence>MYNFLCTIRDRPDLGRLVKAVFLDISDLADEAHTNEQHSQLVQERIIALGLFGRYAHRMVERQTGRRKYETLAQVIIAHLSGIEKLHLETPETATDIFGVFDDIAGTRRQRIPPQRPANVVWPQLKQCASLHTHHPLNELVQLLKSYHKDTLRRLQLGGAYPSEPPSEVPELRQLPALEELRIHSNCIPLPRDGEIAPREFPLASILPISIRRFHINFASHLHVPQLVRLANESQQPYMVREHPHLREVTVMYQVRGDGDDLIDDGILDDPDDSLTQVDLDLLQSAFSQTDISFSAKARDGCDWDIDEF</sequence>
<gene>
    <name evidence="1" type="ORF">SLS53_001374</name>
</gene>
<evidence type="ECO:0000313" key="1">
    <source>
        <dbReference type="EMBL" id="KAK7748120.1"/>
    </source>
</evidence>
<evidence type="ECO:0000313" key="2">
    <source>
        <dbReference type="Proteomes" id="UP001320245"/>
    </source>
</evidence>
<accession>A0AAN9UKC5</accession>
<organism evidence="1 2">
    <name type="scientific">Cytospora paraplurivora</name>
    <dbReference type="NCBI Taxonomy" id="2898453"/>
    <lineage>
        <taxon>Eukaryota</taxon>
        <taxon>Fungi</taxon>
        <taxon>Dikarya</taxon>
        <taxon>Ascomycota</taxon>
        <taxon>Pezizomycotina</taxon>
        <taxon>Sordariomycetes</taxon>
        <taxon>Sordariomycetidae</taxon>
        <taxon>Diaporthales</taxon>
        <taxon>Cytosporaceae</taxon>
        <taxon>Cytospora</taxon>
    </lineage>
</organism>
<reference evidence="1 2" key="1">
    <citation type="journal article" date="2023" name="PLoS ONE">
        <title>Cytospora paraplurivora sp. nov. isolated from orchards with fruit tree decline syndrome in Ontario, Canada.</title>
        <authorList>
            <person name="Ilyukhin E."/>
            <person name="Nguyen H.D.T."/>
            <person name="Castle A.J."/>
            <person name="Ellouze W."/>
        </authorList>
    </citation>
    <scope>NUCLEOTIDE SEQUENCE [LARGE SCALE GENOMIC DNA]</scope>
    <source>
        <strain evidence="1 2">FDS-564</strain>
    </source>
</reference>
<name>A0AAN9UKC5_9PEZI</name>
<comment type="caution">
    <text evidence="1">The sequence shown here is derived from an EMBL/GenBank/DDBJ whole genome shotgun (WGS) entry which is preliminary data.</text>
</comment>
<dbReference type="AlphaFoldDB" id="A0AAN9UKC5"/>
<dbReference type="Proteomes" id="UP001320245">
    <property type="component" value="Unassembled WGS sequence"/>
</dbReference>
<dbReference type="EMBL" id="JAJSPL020000003">
    <property type="protein sequence ID" value="KAK7748120.1"/>
    <property type="molecule type" value="Genomic_DNA"/>
</dbReference>
<protein>
    <submittedName>
        <fullName evidence="1">Uncharacterized protein</fullName>
    </submittedName>
</protein>
<proteinExistence type="predicted"/>
<keyword evidence="2" id="KW-1185">Reference proteome</keyword>